<evidence type="ECO:0000313" key="3">
    <source>
        <dbReference type="Proteomes" id="UP000256970"/>
    </source>
</evidence>
<feature type="region of interest" description="Disordered" evidence="1">
    <location>
        <begin position="17"/>
        <end position="47"/>
    </location>
</feature>
<gene>
    <name evidence="2" type="ORF">BQ4739_LOCUS556</name>
</gene>
<organism evidence="2 3">
    <name type="scientific">Tetradesmus obliquus</name>
    <name type="common">Green alga</name>
    <name type="synonym">Acutodesmus obliquus</name>
    <dbReference type="NCBI Taxonomy" id="3088"/>
    <lineage>
        <taxon>Eukaryota</taxon>
        <taxon>Viridiplantae</taxon>
        <taxon>Chlorophyta</taxon>
        <taxon>core chlorophytes</taxon>
        <taxon>Chlorophyceae</taxon>
        <taxon>CS clade</taxon>
        <taxon>Sphaeropleales</taxon>
        <taxon>Scenedesmaceae</taxon>
        <taxon>Tetradesmus</taxon>
    </lineage>
</organism>
<dbReference type="EMBL" id="FNXT01000033">
    <property type="protein sequence ID" value="SZX59961.1"/>
    <property type="molecule type" value="Genomic_DNA"/>
</dbReference>
<reference evidence="2 3" key="1">
    <citation type="submission" date="2016-10" db="EMBL/GenBank/DDBJ databases">
        <authorList>
            <person name="Cai Z."/>
        </authorList>
    </citation>
    <scope>NUCLEOTIDE SEQUENCE [LARGE SCALE GENOMIC DNA]</scope>
</reference>
<accession>A0A383V4E8</accession>
<sequence length="81" mass="8778">MQGVVHLCQLGTQPLAWHQHQQGQQQGSSRGSSSSSGRGSDRGGGRGSRCYFAWCIECQERPNEQAKGEGEGALSRLQTFL</sequence>
<name>A0A383V4E8_TETOB</name>
<dbReference type="Proteomes" id="UP000256970">
    <property type="component" value="Unassembled WGS sequence"/>
</dbReference>
<evidence type="ECO:0000256" key="1">
    <source>
        <dbReference type="SAM" id="MobiDB-lite"/>
    </source>
</evidence>
<feature type="compositionally biased region" description="Low complexity" evidence="1">
    <location>
        <begin position="21"/>
        <end position="38"/>
    </location>
</feature>
<evidence type="ECO:0000313" key="2">
    <source>
        <dbReference type="EMBL" id="SZX59961.1"/>
    </source>
</evidence>
<keyword evidence="3" id="KW-1185">Reference proteome</keyword>
<proteinExistence type="predicted"/>
<dbReference type="AlphaFoldDB" id="A0A383V4E8"/>
<protein>
    <submittedName>
        <fullName evidence="2">Uncharacterized protein</fullName>
    </submittedName>
</protein>